<protein>
    <recommendedName>
        <fullName evidence="3">DUF4468 domain-containing protein</fullName>
    </recommendedName>
</protein>
<dbReference type="EMBL" id="QHCS01000002">
    <property type="protein sequence ID" value="RHX86693.1"/>
    <property type="molecule type" value="Genomic_DNA"/>
</dbReference>
<name>A0A8B3CU46_9LEPT</name>
<sequence length="171" mass="19984">MIFLGGLEKGEIKKEFGKLKKKLLIFSFLSFYLNCVVATKIDEALYNKDLTRSYNQSKEKTFQATIQALKEFNIAIEKQDKEKGIIVTEKTPFYELIQFTGNQYVANGQSYVAYHKYYLQISGDKSSSTVKTVKYRLWNNNIEQTELNAEWCKQNVWDPLFKEIQIKIDGF</sequence>
<accession>A0A8B3CU46</accession>
<organism evidence="1 2">
    <name type="scientific">Leptospira stimsonii</name>
    <dbReference type="NCBI Taxonomy" id="2202203"/>
    <lineage>
        <taxon>Bacteria</taxon>
        <taxon>Pseudomonadati</taxon>
        <taxon>Spirochaetota</taxon>
        <taxon>Spirochaetia</taxon>
        <taxon>Leptospirales</taxon>
        <taxon>Leptospiraceae</taxon>
        <taxon>Leptospira</taxon>
    </lineage>
</organism>
<reference evidence="2" key="1">
    <citation type="submission" date="2018-05" db="EMBL/GenBank/DDBJ databases">
        <title>Leptospira yasudae sp. nov. and Leptospira stimsonii sp. nov., two pathogenic species of the genus Leptospira isolated from environmental sources.</title>
        <authorList>
            <person name="Casanovas-Massana A."/>
            <person name="Hamond C."/>
            <person name="Santos L.A."/>
            <person name="Hacker K.P."/>
            <person name="Balassiano I."/>
            <person name="Medeiros M.A."/>
            <person name="Reis M.G."/>
            <person name="Ko A.I."/>
            <person name="Wunder E.A."/>
        </authorList>
    </citation>
    <scope>NUCLEOTIDE SEQUENCE [LARGE SCALE GENOMIC DNA]</scope>
    <source>
        <strain evidence="2">AMB6-RJ</strain>
    </source>
</reference>
<evidence type="ECO:0000313" key="1">
    <source>
        <dbReference type="EMBL" id="RHX86693.1"/>
    </source>
</evidence>
<dbReference type="Proteomes" id="UP000266669">
    <property type="component" value="Unassembled WGS sequence"/>
</dbReference>
<evidence type="ECO:0000313" key="2">
    <source>
        <dbReference type="Proteomes" id="UP000266669"/>
    </source>
</evidence>
<dbReference type="AlphaFoldDB" id="A0A8B3CU46"/>
<evidence type="ECO:0008006" key="3">
    <source>
        <dbReference type="Google" id="ProtNLM"/>
    </source>
</evidence>
<comment type="caution">
    <text evidence="1">The sequence shown here is derived from an EMBL/GenBank/DDBJ whole genome shotgun (WGS) entry which is preliminary data.</text>
</comment>
<proteinExistence type="predicted"/>
<gene>
    <name evidence="1" type="ORF">DLM78_13010</name>
</gene>